<reference evidence="4" key="2">
    <citation type="submission" date="2020-09" db="EMBL/GenBank/DDBJ databases">
        <authorList>
            <person name="Sun Q."/>
            <person name="Ohkuma M."/>
        </authorList>
    </citation>
    <scope>NUCLEOTIDE SEQUENCE</scope>
    <source>
        <strain evidence="4">JCM 3051</strain>
    </source>
</reference>
<dbReference type="GO" id="GO:0006777">
    <property type="term" value="P:Mo-molybdopterin cofactor biosynthetic process"/>
    <property type="evidence" value="ECO:0007669"/>
    <property type="project" value="UniProtKB-UniRule"/>
</dbReference>
<dbReference type="EMBL" id="BMPT01000007">
    <property type="protein sequence ID" value="GGM26007.1"/>
    <property type="molecule type" value="Genomic_DNA"/>
</dbReference>
<evidence type="ECO:0000256" key="2">
    <source>
        <dbReference type="ARBA" id="ARBA00023150"/>
    </source>
</evidence>
<proteinExistence type="inferred from homology"/>
<dbReference type="InterPro" id="IPR016193">
    <property type="entry name" value="Cytidine_deaminase-like"/>
</dbReference>
<comment type="caution">
    <text evidence="4">The sequence shown here is derived from an EMBL/GenBank/DDBJ whole genome shotgun (WGS) entry which is preliminary data.</text>
</comment>
<comment type="function">
    <text evidence="3">Required for formate dehydrogenase (FDH) activity. Acts as a sulfur carrier protein that transfers sulfur from IscS to the molybdenum cofactor prior to its insertion into FDH.</text>
</comment>
<dbReference type="Proteomes" id="UP000655589">
    <property type="component" value="Unassembled WGS sequence"/>
</dbReference>
<feature type="active site" description="Cysteine persulfide intermediate" evidence="3">
    <location>
        <position position="180"/>
    </location>
</feature>
<dbReference type="PANTHER" id="PTHR30592">
    <property type="entry name" value="FORMATE DEHYDROGENASE"/>
    <property type="match status" value="1"/>
</dbReference>
<comment type="subcellular location">
    <subcellularLocation>
        <location evidence="3">Cytoplasm</location>
    </subcellularLocation>
</comment>
<accession>A0A8H9GH91</accession>
<dbReference type="GO" id="GO:0005737">
    <property type="term" value="C:cytoplasm"/>
    <property type="evidence" value="ECO:0007669"/>
    <property type="project" value="UniProtKB-SubCell"/>
</dbReference>
<dbReference type="GO" id="GO:0097163">
    <property type="term" value="F:sulfur carrier activity"/>
    <property type="evidence" value="ECO:0007669"/>
    <property type="project" value="UniProtKB-UniRule"/>
</dbReference>
<reference evidence="4" key="1">
    <citation type="journal article" date="2014" name="Int. J. Syst. Evol. Microbiol.">
        <title>Complete genome sequence of Corynebacterium casei LMG S-19264T (=DSM 44701T), isolated from a smear-ripened cheese.</title>
        <authorList>
            <consortium name="US DOE Joint Genome Institute (JGI-PGF)"/>
            <person name="Walter F."/>
            <person name="Albersmeier A."/>
            <person name="Kalinowski J."/>
            <person name="Ruckert C."/>
        </authorList>
    </citation>
    <scope>NUCLEOTIDE SEQUENCE</scope>
    <source>
        <strain evidence="4">JCM 3051</strain>
    </source>
</reference>
<gene>
    <name evidence="3" type="primary">fdhD</name>
    <name evidence="4" type="ORF">GCM10010102_22110</name>
</gene>
<dbReference type="NCBIfam" id="NF001943">
    <property type="entry name" value="PRK00724.1-2"/>
    <property type="match status" value="1"/>
</dbReference>
<dbReference type="PANTHER" id="PTHR30592:SF1">
    <property type="entry name" value="SULFUR CARRIER PROTEIN FDHD"/>
    <property type="match status" value="1"/>
</dbReference>
<evidence type="ECO:0000313" key="5">
    <source>
        <dbReference type="Proteomes" id="UP000655589"/>
    </source>
</evidence>
<evidence type="ECO:0000256" key="1">
    <source>
        <dbReference type="ARBA" id="ARBA00022490"/>
    </source>
</evidence>
<comment type="similarity">
    <text evidence="3">Belongs to the FdhD family.</text>
</comment>
<keyword evidence="2 3" id="KW-0501">Molybdenum cofactor biosynthesis</keyword>
<dbReference type="AlphaFoldDB" id="A0A8H9GH91"/>
<name>A0A8H9GH91_9MICO</name>
<dbReference type="HAMAP" id="MF_00187">
    <property type="entry name" value="FdhD"/>
    <property type="match status" value="1"/>
</dbReference>
<dbReference type="Gene3D" id="3.10.20.10">
    <property type="match status" value="1"/>
</dbReference>
<organism evidence="4 5">
    <name type="scientific">Promicromonospora citrea</name>
    <dbReference type="NCBI Taxonomy" id="43677"/>
    <lineage>
        <taxon>Bacteria</taxon>
        <taxon>Bacillati</taxon>
        <taxon>Actinomycetota</taxon>
        <taxon>Actinomycetes</taxon>
        <taxon>Micrococcales</taxon>
        <taxon>Promicromonosporaceae</taxon>
        <taxon>Promicromonospora</taxon>
    </lineage>
</organism>
<dbReference type="InterPro" id="IPR003786">
    <property type="entry name" value="FdhD"/>
</dbReference>
<dbReference type="GO" id="GO:0016783">
    <property type="term" value="F:sulfurtransferase activity"/>
    <property type="evidence" value="ECO:0007669"/>
    <property type="project" value="InterPro"/>
</dbReference>
<keyword evidence="5" id="KW-1185">Reference proteome</keyword>
<evidence type="ECO:0000313" key="4">
    <source>
        <dbReference type="EMBL" id="GGM26007.1"/>
    </source>
</evidence>
<dbReference type="Pfam" id="PF02634">
    <property type="entry name" value="FdhD-NarQ"/>
    <property type="match status" value="1"/>
</dbReference>
<protein>
    <recommendedName>
        <fullName evidence="3">Sulfur carrier protein FdhD</fullName>
    </recommendedName>
</protein>
<sequence>MRRVVSGASVRASSLTSVTGRPYAAFILTGRAGQAVPHGCETGRMGVVTDRRRVVRVRADARTERPDTLAVEEPLMVRLVPAVARSRAPVQVAAVGPVRPVVPVGGPPATPGETLTVTMRTPGHDFDLVAGWLVSEGAVAAPSDIAAMRLCPDEENTVEVALARGVEPPRARAFATTSACGVCGSDTVVEVLADLRWPVAADPVTVDPAVIAALPDRLREQQRAFDRTGGLHAAGLFTADGEPLVVREDVGRHNAVDKVVGAALRDGSLPAAGTVLQVSGRASFELVQKAARAGIPVLSAISAPSTLAVDLAQEAGVTLLGFVRGDSMNVYARADRLR</sequence>
<evidence type="ECO:0000256" key="3">
    <source>
        <dbReference type="HAMAP-Rule" id="MF_00187"/>
    </source>
</evidence>
<dbReference type="Gene3D" id="3.40.140.10">
    <property type="entry name" value="Cytidine Deaminase, domain 2"/>
    <property type="match status" value="1"/>
</dbReference>
<dbReference type="NCBIfam" id="TIGR00129">
    <property type="entry name" value="fdhD_narQ"/>
    <property type="match status" value="1"/>
</dbReference>
<dbReference type="SUPFAM" id="SSF53927">
    <property type="entry name" value="Cytidine deaminase-like"/>
    <property type="match status" value="1"/>
</dbReference>
<keyword evidence="1 3" id="KW-0963">Cytoplasm</keyword>
<comment type="caution">
    <text evidence="3">Lacks conserved residue(s) required for the propagation of feature annotation.</text>
</comment>